<sequence>MEKKILTKATSETEEPTPGWMFHHIASTTKKSPQACEETTNWLMKRLTHKNPHVKKKVLLIIKSVAQSGDAEFARIIVKRSEEIKQYANFRGDKDPLHGDALNQSIRTAASQAIEAIFERNESGSKFKVNMDLNGSDQNSGRIGTAPTGGFGVFGGGVGSSDYGNDYTHASDTENRPAFGGGFGPNTPAFGGGFGSNTVNNQASNAGRVGTMTGIGSTFANEQIAKQNQSAGWTGTLSNLTNYLPTWSKQKDTHGMDKNNFPGLIAGSEYEGADANGSYVGVILPPGGSSGLSGSSHVPGKKLWETDTPSTKSTNNTVGELEIKVVNEFTSPGGIRKPAPTKKECTDFAQKCSSLNLLQVAELLNQKLDDHEWIVRLKALYGIEALLKAENKAVTEFYSENCENILKQSESVQESVRQQAEKVAKLLNFDEGDDAQYGPTLLEDFGGMSISTSSPSTSKTTRKQINFVPSSGSTTTTNNNSNDASDFFDMMNDNSTSNSGDDILSGFEVKNYQPTPKQPVQQKTTRTPTETKPRVQPSQKTPSSATTPTKSDLLDLDTLLSAPTIPSQKTTTTTPTSIPYTVPVQQPIYAIPTYPPMYQPYGVVPQPGVPIYPVYQQPYYPPQTFANVGTIPNRSNPPPIMPKGSQSQAFDFINNTQPQEQPKEEKDSFDFVKQVYLK</sequence>
<feature type="domain" description="ENTH" evidence="6">
    <location>
        <begin position="1"/>
        <end position="127"/>
    </location>
</feature>
<evidence type="ECO:0000256" key="2">
    <source>
        <dbReference type="ARBA" id="ARBA00004601"/>
    </source>
</evidence>
<dbReference type="Gene3D" id="1.25.40.90">
    <property type="match status" value="1"/>
</dbReference>
<dbReference type="PANTHER" id="PTHR21514:SF0">
    <property type="entry name" value="AP-4 COMPLEX ACCESSORY SUBUNIT TEPSIN"/>
    <property type="match status" value="1"/>
</dbReference>
<dbReference type="GeneID" id="8857773"/>
<dbReference type="InterPro" id="IPR013809">
    <property type="entry name" value="ENTH"/>
</dbReference>
<evidence type="ECO:0000256" key="1">
    <source>
        <dbReference type="ARBA" id="ARBA00004541"/>
    </source>
</evidence>
<dbReference type="InterPro" id="IPR035802">
    <property type="entry name" value="ENTH/VHS_tepsin"/>
</dbReference>
<dbReference type="PANTHER" id="PTHR21514">
    <property type="entry name" value="AP-4 COMPLEX ACCESSORY SUBUNIT TEPSIN"/>
    <property type="match status" value="1"/>
</dbReference>
<dbReference type="Pfam" id="PF25827">
    <property type="entry name" value="TVHS-like"/>
    <property type="match status" value="1"/>
</dbReference>
<dbReference type="InterPro" id="IPR039273">
    <property type="entry name" value="TEPSIN"/>
</dbReference>
<dbReference type="STRING" id="5762.D2VYC0"/>
<feature type="compositionally biased region" description="Low complexity" evidence="5">
    <location>
        <begin position="470"/>
        <end position="482"/>
    </location>
</feature>
<dbReference type="InterPro" id="IPR058028">
    <property type="entry name" value="Tepsin_VHS/ENTH-like"/>
</dbReference>
<evidence type="ECO:0000256" key="4">
    <source>
        <dbReference type="ARBA" id="ARBA00023329"/>
    </source>
</evidence>
<dbReference type="eggNOG" id="ENOG502QV38">
    <property type="taxonomic scope" value="Eukaryota"/>
</dbReference>
<dbReference type="InParanoid" id="D2VYC0"/>
<evidence type="ECO:0000259" key="6">
    <source>
        <dbReference type="PROSITE" id="PS50942"/>
    </source>
</evidence>
<dbReference type="AlphaFoldDB" id="D2VYC0"/>
<comment type="subcellular location">
    <subcellularLocation>
        <location evidence="1">Cytoplasmic vesicle</location>
    </subcellularLocation>
    <subcellularLocation>
        <location evidence="2">Golgi apparatus</location>
        <location evidence="2">trans-Golgi network</location>
    </subcellularLocation>
</comment>
<name>D2VYC0_NAEGR</name>
<evidence type="ECO:0000256" key="3">
    <source>
        <dbReference type="ARBA" id="ARBA00023034"/>
    </source>
</evidence>
<dbReference type="GO" id="GO:0032588">
    <property type="term" value="C:trans-Golgi network membrane"/>
    <property type="evidence" value="ECO:0007669"/>
    <property type="project" value="TreeGrafter"/>
</dbReference>
<dbReference type="OMA" id="PYRPTGF"/>
<keyword evidence="3" id="KW-0333">Golgi apparatus</keyword>
<dbReference type="VEuPathDB" id="AmoebaDB:NAEGRDRAFT_59583"/>
<accession>D2VYC0</accession>
<evidence type="ECO:0000313" key="8">
    <source>
        <dbReference type="Proteomes" id="UP000006671"/>
    </source>
</evidence>
<evidence type="ECO:0000256" key="5">
    <source>
        <dbReference type="SAM" id="MobiDB-lite"/>
    </source>
</evidence>
<keyword evidence="4" id="KW-0968">Cytoplasmic vesicle</keyword>
<gene>
    <name evidence="7" type="ORF">NAEGRDRAFT_59583</name>
</gene>
<dbReference type="KEGG" id="ngr:NAEGRDRAFT_59583"/>
<dbReference type="Proteomes" id="UP000006671">
    <property type="component" value="Unassembled WGS sequence"/>
</dbReference>
<proteinExistence type="predicted"/>
<dbReference type="GO" id="GO:0031410">
    <property type="term" value="C:cytoplasmic vesicle"/>
    <property type="evidence" value="ECO:0007669"/>
    <property type="project" value="UniProtKB-SubCell"/>
</dbReference>
<protein>
    <submittedName>
        <fullName evidence="7">Predicted protein</fullName>
    </submittedName>
</protein>
<dbReference type="SUPFAM" id="SSF48464">
    <property type="entry name" value="ENTH/VHS domain"/>
    <property type="match status" value="1"/>
</dbReference>
<reference evidence="7 8" key="1">
    <citation type="journal article" date="2010" name="Cell">
        <title>The genome of Naegleria gruberi illuminates early eukaryotic versatility.</title>
        <authorList>
            <person name="Fritz-Laylin L.K."/>
            <person name="Prochnik S.E."/>
            <person name="Ginger M.L."/>
            <person name="Dacks J.B."/>
            <person name="Carpenter M.L."/>
            <person name="Field M.C."/>
            <person name="Kuo A."/>
            <person name="Paredez A."/>
            <person name="Chapman J."/>
            <person name="Pham J."/>
            <person name="Shu S."/>
            <person name="Neupane R."/>
            <person name="Cipriano M."/>
            <person name="Mancuso J."/>
            <person name="Tu H."/>
            <person name="Salamov A."/>
            <person name="Lindquist E."/>
            <person name="Shapiro H."/>
            <person name="Lucas S."/>
            <person name="Grigoriev I.V."/>
            <person name="Cande W.Z."/>
            <person name="Fulton C."/>
            <person name="Rokhsar D.S."/>
            <person name="Dawson S.C."/>
        </authorList>
    </citation>
    <scope>NUCLEOTIDE SEQUENCE [LARGE SCALE GENOMIC DNA]</scope>
    <source>
        <strain evidence="7 8">NEG-M</strain>
    </source>
</reference>
<feature type="region of interest" description="Disordered" evidence="5">
    <location>
        <begin position="291"/>
        <end position="315"/>
    </location>
</feature>
<dbReference type="RefSeq" id="XP_002670921.1">
    <property type="nucleotide sequence ID" value="XM_002670875.1"/>
</dbReference>
<evidence type="ECO:0000313" key="7">
    <source>
        <dbReference type="EMBL" id="EFC38177.1"/>
    </source>
</evidence>
<dbReference type="InterPro" id="IPR008942">
    <property type="entry name" value="ENTH_VHS"/>
</dbReference>
<feature type="compositionally biased region" description="Low complexity" evidence="5">
    <location>
        <begin position="449"/>
        <end position="459"/>
    </location>
</feature>
<dbReference type="OrthoDB" id="118154at2759"/>
<dbReference type="PROSITE" id="PS50942">
    <property type="entry name" value="ENTH"/>
    <property type="match status" value="1"/>
</dbReference>
<organism evidence="8">
    <name type="scientific">Naegleria gruberi</name>
    <name type="common">Amoeba</name>
    <dbReference type="NCBI Taxonomy" id="5762"/>
    <lineage>
        <taxon>Eukaryota</taxon>
        <taxon>Discoba</taxon>
        <taxon>Heterolobosea</taxon>
        <taxon>Tetramitia</taxon>
        <taxon>Eutetramitia</taxon>
        <taxon>Vahlkampfiidae</taxon>
        <taxon>Naegleria</taxon>
    </lineage>
</organism>
<feature type="compositionally biased region" description="Low complexity" evidence="5">
    <location>
        <begin position="513"/>
        <end position="552"/>
    </location>
</feature>
<dbReference type="Pfam" id="PF01417">
    <property type="entry name" value="ENTH"/>
    <property type="match status" value="1"/>
</dbReference>
<keyword evidence="8" id="KW-1185">Reference proteome</keyword>
<feature type="region of interest" description="Disordered" evidence="5">
    <location>
        <begin position="448"/>
        <end position="552"/>
    </location>
</feature>
<dbReference type="CDD" id="cd03572">
    <property type="entry name" value="ENTH_like_Tepsin"/>
    <property type="match status" value="1"/>
</dbReference>
<dbReference type="EMBL" id="GG738910">
    <property type="protein sequence ID" value="EFC38177.1"/>
    <property type="molecule type" value="Genomic_DNA"/>
</dbReference>